<evidence type="ECO:0000256" key="2">
    <source>
        <dbReference type="SAM" id="MobiDB-lite"/>
    </source>
</evidence>
<dbReference type="PANTHER" id="PTHR34793">
    <property type="entry name" value="PROTEIN THYLAKOID FORMATION 1, CHLOROPLASTIC"/>
    <property type="match status" value="1"/>
</dbReference>
<gene>
    <name evidence="3" type="ORF">Agub_g4079</name>
</gene>
<dbReference type="GO" id="GO:0009534">
    <property type="term" value="C:chloroplast thylakoid"/>
    <property type="evidence" value="ECO:0007669"/>
    <property type="project" value="TreeGrafter"/>
</dbReference>
<comment type="caution">
    <text evidence="3">The sequence shown here is derived from an EMBL/GenBank/DDBJ whole genome shotgun (WGS) entry which is preliminary data.</text>
</comment>
<dbReference type="InterPro" id="IPR017499">
    <property type="entry name" value="Thf1"/>
</dbReference>
<dbReference type="GO" id="GO:0045038">
    <property type="term" value="P:protein import into chloroplast thylakoid membrane"/>
    <property type="evidence" value="ECO:0007669"/>
    <property type="project" value="TreeGrafter"/>
</dbReference>
<dbReference type="GO" id="GO:0010027">
    <property type="term" value="P:thylakoid membrane organization"/>
    <property type="evidence" value="ECO:0007669"/>
    <property type="project" value="TreeGrafter"/>
</dbReference>
<feature type="compositionally biased region" description="Basic and acidic residues" evidence="2">
    <location>
        <begin position="238"/>
        <end position="257"/>
    </location>
</feature>
<organism evidence="3 4">
    <name type="scientific">Astrephomene gubernaculifera</name>
    <dbReference type="NCBI Taxonomy" id="47775"/>
    <lineage>
        <taxon>Eukaryota</taxon>
        <taxon>Viridiplantae</taxon>
        <taxon>Chlorophyta</taxon>
        <taxon>core chlorophytes</taxon>
        <taxon>Chlorophyceae</taxon>
        <taxon>CS clade</taxon>
        <taxon>Chlamydomonadales</taxon>
        <taxon>Astrephomenaceae</taxon>
        <taxon>Astrephomene</taxon>
    </lineage>
</organism>
<dbReference type="Pfam" id="PF11264">
    <property type="entry name" value="ThylakoidFormat"/>
    <property type="match status" value="1"/>
</dbReference>
<dbReference type="GO" id="GO:0045037">
    <property type="term" value="P:protein import into chloroplast stroma"/>
    <property type="evidence" value="ECO:0007669"/>
    <property type="project" value="TreeGrafter"/>
</dbReference>
<dbReference type="PANTHER" id="PTHR34793:SF1">
    <property type="entry name" value="PROTEIN THYLAKOID FORMATION 1, CHLOROPLASTIC"/>
    <property type="match status" value="1"/>
</dbReference>
<dbReference type="AlphaFoldDB" id="A0AAD3HJG8"/>
<dbReference type="Proteomes" id="UP001054857">
    <property type="component" value="Unassembled WGS sequence"/>
</dbReference>
<sequence>MVLSTLQRRAGAAAVAQRAKPSPARVVRRVGRAVATPVLAAAFTPPTVSETKAKFIQGYNKPIASIYNTVLQELLVQQHFMRYSKNYCYNEVYALGFVSVYEQILESLPESERSAIFSAYVTALGEDPVAYKRDAAAMEQAASSMAGPDALVPDAEGNAVQKALASISSASSSGSFSYNKFVAIGLFRLLELTGAKEPAALERLVRAVGVKPEAVNRDLLLYKGVLSKLSAAKEMMREFVERERRKQAEREAGKGASKEGASPEPAVQQQQA</sequence>
<evidence type="ECO:0000313" key="3">
    <source>
        <dbReference type="EMBL" id="GFR43072.1"/>
    </source>
</evidence>
<evidence type="ECO:0000313" key="4">
    <source>
        <dbReference type="Proteomes" id="UP001054857"/>
    </source>
</evidence>
<accession>A0AAD3HJG8</accession>
<dbReference type="EMBL" id="BMAR01000004">
    <property type="protein sequence ID" value="GFR43072.1"/>
    <property type="molecule type" value="Genomic_DNA"/>
</dbReference>
<feature type="region of interest" description="Disordered" evidence="2">
    <location>
        <begin position="238"/>
        <end position="272"/>
    </location>
</feature>
<proteinExistence type="predicted"/>
<name>A0AAD3HJG8_9CHLO</name>
<reference evidence="3 4" key="1">
    <citation type="journal article" date="2021" name="Sci. Rep.">
        <title>Genome sequencing of the multicellular alga Astrephomene provides insights into convergent evolution of germ-soma differentiation.</title>
        <authorList>
            <person name="Yamashita S."/>
            <person name="Yamamoto K."/>
            <person name="Matsuzaki R."/>
            <person name="Suzuki S."/>
            <person name="Yamaguchi H."/>
            <person name="Hirooka S."/>
            <person name="Minakuchi Y."/>
            <person name="Miyagishima S."/>
            <person name="Kawachi M."/>
            <person name="Toyoda A."/>
            <person name="Nozaki H."/>
        </authorList>
    </citation>
    <scope>NUCLEOTIDE SEQUENCE [LARGE SCALE GENOMIC DNA]</scope>
    <source>
        <strain evidence="3 4">NIES-4017</strain>
    </source>
</reference>
<keyword evidence="4" id="KW-1185">Reference proteome</keyword>
<dbReference type="GO" id="GO:0010207">
    <property type="term" value="P:photosystem II assembly"/>
    <property type="evidence" value="ECO:0007669"/>
    <property type="project" value="InterPro"/>
</dbReference>
<evidence type="ECO:0000256" key="1">
    <source>
        <dbReference type="ARBA" id="ARBA00023054"/>
    </source>
</evidence>
<keyword evidence="1" id="KW-0175">Coiled coil</keyword>
<protein>
    <submittedName>
        <fullName evidence="3">Uncharacterized protein</fullName>
    </submittedName>
</protein>